<feature type="binding site" evidence="9">
    <location>
        <position position="89"/>
    </location>
    <ligand>
        <name>Mg(2+)</name>
        <dbReference type="ChEBI" id="CHEBI:18420"/>
        <label>1</label>
        <note>catalytic</note>
    </ligand>
</feature>
<protein>
    <recommendedName>
        <fullName evidence="5">Inositol-1-monophosphatase</fullName>
        <ecNumber evidence="4">3.1.3.25</ecNumber>
    </recommendedName>
</protein>
<feature type="binding site" evidence="9">
    <location>
        <position position="71"/>
    </location>
    <ligand>
        <name>Mg(2+)</name>
        <dbReference type="ChEBI" id="CHEBI:18420"/>
        <label>1</label>
        <note>catalytic</note>
    </ligand>
</feature>
<dbReference type="PANTHER" id="PTHR43200">
    <property type="entry name" value="PHOSPHATASE"/>
    <property type="match status" value="1"/>
</dbReference>
<evidence type="ECO:0000256" key="3">
    <source>
        <dbReference type="ARBA" id="ARBA00009759"/>
    </source>
</evidence>
<dbReference type="GO" id="GO:0046872">
    <property type="term" value="F:metal ion binding"/>
    <property type="evidence" value="ECO:0007669"/>
    <property type="project" value="UniProtKB-KW"/>
</dbReference>
<comment type="caution">
    <text evidence="10">The sequence shown here is derived from an EMBL/GenBank/DDBJ whole genome shotgun (WGS) entry which is preliminary data.</text>
</comment>
<evidence type="ECO:0000256" key="2">
    <source>
        <dbReference type="ARBA" id="ARBA00001946"/>
    </source>
</evidence>
<dbReference type="PANTHER" id="PTHR43200:SF6">
    <property type="entry name" value="3'(2'),5'-BISPHOSPHATE NUCLEOTIDASE"/>
    <property type="match status" value="1"/>
</dbReference>
<name>A0A251ZXL2_9PROT</name>
<keyword evidence="7" id="KW-0378">Hydrolase</keyword>
<evidence type="ECO:0000256" key="1">
    <source>
        <dbReference type="ARBA" id="ARBA00001033"/>
    </source>
</evidence>
<dbReference type="FunFam" id="3.30.540.10:FF:000003">
    <property type="entry name" value="Inositol-1-monophosphatase"/>
    <property type="match status" value="1"/>
</dbReference>
<feature type="binding site" evidence="9">
    <location>
        <position position="214"/>
    </location>
    <ligand>
        <name>Mg(2+)</name>
        <dbReference type="ChEBI" id="CHEBI:18420"/>
        <label>1</label>
        <note>catalytic</note>
    </ligand>
</feature>
<dbReference type="PRINTS" id="PR00377">
    <property type="entry name" value="IMPHPHTASES"/>
</dbReference>
<evidence type="ECO:0000256" key="4">
    <source>
        <dbReference type="ARBA" id="ARBA00013106"/>
    </source>
</evidence>
<proteinExistence type="inferred from homology"/>
<comment type="catalytic activity">
    <reaction evidence="1">
        <text>a myo-inositol phosphate + H2O = myo-inositol + phosphate</text>
        <dbReference type="Rhea" id="RHEA:24056"/>
        <dbReference type="ChEBI" id="CHEBI:15377"/>
        <dbReference type="ChEBI" id="CHEBI:17268"/>
        <dbReference type="ChEBI" id="CHEBI:43474"/>
        <dbReference type="ChEBI" id="CHEBI:84139"/>
        <dbReference type="EC" id="3.1.3.25"/>
    </reaction>
</comment>
<dbReference type="Pfam" id="PF00459">
    <property type="entry name" value="Inositol_P"/>
    <property type="match status" value="1"/>
</dbReference>
<dbReference type="Proteomes" id="UP000194946">
    <property type="component" value="Unassembled WGS sequence"/>
</dbReference>
<evidence type="ECO:0000256" key="8">
    <source>
        <dbReference type="ARBA" id="ARBA00022842"/>
    </source>
</evidence>
<dbReference type="GO" id="GO:0052834">
    <property type="term" value="F:inositol monophosphate phosphatase activity"/>
    <property type="evidence" value="ECO:0007669"/>
    <property type="project" value="UniProtKB-EC"/>
</dbReference>
<dbReference type="InterPro" id="IPR051090">
    <property type="entry name" value="Inositol_monoP_superfamily"/>
</dbReference>
<sequence>MTKLQLDSYLQIAQEAVQAAGKVVRPYFRQPLLHADVKSDESPVTQADRESEQVIRSILQKETPDFGIIGEEYGVNNTSSKFQWVVDPIDGTRAFITGRPMFGILIALLYEGKPVLGIIDQPITNERWIGVQGKPSQFISQLGGKIGTRSCSELRFAEASCTAPEILESSPNHHWKRVYHNVKRVSWGGDCYAYGLLALGQLDLIMECGNKIWDWAALVPIIEGAGGCITDWQGNDLNLHSKETVLALGDPKLKQYVVDLLNKD</sequence>
<evidence type="ECO:0000256" key="9">
    <source>
        <dbReference type="PIRSR" id="PIRSR600760-2"/>
    </source>
</evidence>
<organism evidence="10 11">
    <name type="scientific">Commensalibacter intestini</name>
    <dbReference type="NCBI Taxonomy" id="479936"/>
    <lineage>
        <taxon>Bacteria</taxon>
        <taxon>Pseudomonadati</taxon>
        <taxon>Pseudomonadota</taxon>
        <taxon>Alphaproteobacteria</taxon>
        <taxon>Acetobacterales</taxon>
        <taxon>Acetobacteraceae</taxon>
    </lineage>
</organism>
<dbReference type="PROSITE" id="PS00629">
    <property type="entry name" value="IMP_1"/>
    <property type="match status" value="1"/>
</dbReference>
<dbReference type="InterPro" id="IPR020583">
    <property type="entry name" value="Inositol_monoP_metal-BS"/>
</dbReference>
<dbReference type="AlphaFoldDB" id="A0A251ZXL2"/>
<evidence type="ECO:0000256" key="6">
    <source>
        <dbReference type="ARBA" id="ARBA00022723"/>
    </source>
</evidence>
<dbReference type="SUPFAM" id="SSF56655">
    <property type="entry name" value="Carbohydrate phosphatase"/>
    <property type="match status" value="1"/>
</dbReference>
<keyword evidence="11" id="KW-1185">Reference proteome</keyword>
<reference evidence="11" key="1">
    <citation type="submission" date="2014-06" db="EMBL/GenBank/DDBJ databases">
        <authorList>
            <person name="Winans N.J."/>
            <person name="Newell P.D."/>
            <person name="Douglas A.E."/>
        </authorList>
    </citation>
    <scope>NUCLEOTIDE SEQUENCE [LARGE SCALE GENOMIC DNA]</scope>
    <source>
        <strain evidence="11">DmL_052</strain>
    </source>
</reference>
<accession>A0A251ZXL2</accession>
<gene>
    <name evidence="10" type="ORF">HK18_02205</name>
</gene>
<evidence type="ECO:0000256" key="7">
    <source>
        <dbReference type="ARBA" id="ARBA00022801"/>
    </source>
</evidence>
<evidence type="ECO:0000313" key="11">
    <source>
        <dbReference type="Proteomes" id="UP000194946"/>
    </source>
</evidence>
<dbReference type="Gene3D" id="3.30.540.10">
    <property type="entry name" value="Fructose-1,6-Bisphosphatase, subunit A, domain 1"/>
    <property type="match status" value="1"/>
</dbReference>
<dbReference type="CDD" id="cd01641">
    <property type="entry name" value="Bacterial_IMPase_like_1"/>
    <property type="match status" value="1"/>
</dbReference>
<evidence type="ECO:0000313" key="10">
    <source>
        <dbReference type="EMBL" id="OUI79395.1"/>
    </source>
</evidence>
<dbReference type="GO" id="GO:0000105">
    <property type="term" value="P:L-histidine biosynthetic process"/>
    <property type="evidence" value="ECO:0007669"/>
    <property type="project" value="TreeGrafter"/>
</dbReference>
<dbReference type="EMBL" id="JOPB01000001">
    <property type="protein sequence ID" value="OUI79395.1"/>
    <property type="molecule type" value="Genomic_DNA"/>
</dbReference>
<feature type="binding site" evidence="9">
    <location>
        <position position="90"/>
    </location>
    <ligand>
        <name>Mg(2+)</name>
        <dbReference type="ChEBI" id="CHEBI:18420"/>
        <label>2</label>
    </ligand>
</feature>
<feature type="binding site" evidence="9">
    <location>
        <position position="87"/>
    </location>
    <ligand>
        <name>Mg(2+)</name>
        <dbReference type="ChEBI" id="CHEBI:18420"/>
        <label>1</label>
        <note>catalytic</note>
    </ligand>
</feature>
<dbReference type="EC" id="3.1.3.25" evidence="4"/>
<dbReference type="InterPro" id="IPR000760">
    <property type="entry name" value="Inositol_monophosphatase-like"/>
</dbReference>
<comment type="similarity">
    <text evidence="3">Belongs to the inositol monophosphatase superfamily.</text>
</comment>
<dbReference type="RefSeq" id="WP_086631739.1">
    <property type="nucleotide sequence ID" value="NZ_JOPB01000001.1"/>
</dbReference>
<keyword evidence="8 9" id="KW-0460">Magnesium</keyword>
<comment type="cofactor">
    <cofactor evidence="2 9">
        <name>Mg(2+)</name>
        <dbReference type="ChEBI" id="CHEBI:18420"/>
    </cofactor>
</comment>
<evidence type="ECO:0000256" key="5">
    <source>
        <dbReference type="ARBA" id="ARBA00019784"/>
    </source>
</evidence>
<keyword evidence="6 9" id="KW-0479">Metal-binding</keyword>
<dbReference type="Gene3D" id="3.40.190.80">
    <property type="match status" value="1"/>
</dbReference>